<reference evidence="2 3" key="1">
    <citation type="submission" date="2016-08" db="EMBL/GenBank/DDBJ databases">
        <title>Identification and validation of antigenic proteins from Pajaroellobacter abortibovis using de-novo genome sequence assembly and reverse vaccinology.</title>
        <authorList>
            <person name="Welly B.T."/>
            <person name="Miller M.R."/>
            <person name="Stott J.L."/>
            <person name="Blanchard M.T."/>
            <person name="Islas-Trejo A.D."/>
            <person name="O'Rourke S.M."/>
            <person name="Young A.E."/>
            <person name="Medrano J.F."/>
            <person name="Van Eenennaam A.L."/>
        </authorList>
    </citation>
    <scope>NUCLEOTIDE SEQUENCE [LARGE SCALE GENOMIC DNA]</scope>
    <source>
        <strain evidence="2 3">BTF92-0548A/99-0131</strain>
    </source>
</reference>
<gene>
    <name evidence="2" type="ORF">BCY86_02260</name>
</gene>
<evidence type="ECO:0000313" key="2">
    <source>
        <dbReference type="EMBL" id="APR99628.1"/>
    </source>
</evidence>
<feature type="compositionally biased region" description="Low complexity" evidence="1">
    <location>
        <begin position="250"/>
        <end position="259"/>
    </location>
</feature>
<name>A0A1L6MW19_9BACT</name>
<dbReference type="KEGG" id="pabo:BCY86_02260"/>
<dbReference type="EMBL" id="CP016908">
    <property type="protein sequence ID" value="APR99628.1"/>
    <property type="molecule type" value="Genomic_DNA"/>
</dbReference>
<proteinExistence type="predicted"/>
<accession>A0A1L6MW19</accession>
<sequence length="312" mass="34368">MNSSFFFSRTGRNWLAVACWVAGPFWILSCKGVGSVPQAQQENKVSFSETQIVHEPCDVEGSRVREETLNVQGKKLFVLHVLAGSGGSEICRMTNLTGNEKGDIFEYFWPTGKLRRREVYYDNQHKAVAISLFDEEGRLVRRLIAVLGTHQADTIDYFDPATGQLVRRGRDSMGRGVFDQWWFWKDGELRVEIKDPDQQEPLSIVFEQPQQKQSEEVIPPAGGMDGGVEGGVLAESGEGKEVSADVGDDAPQAASAAEARGTTNQTRSSPEQTQQGGGSHAVKGGEGKNKTKRKKNEASSFMPEKKSSSHQD</sequence>
<protein>
    <submittedName>
        <fullName evidence="2">Uncharacterized protein</fullName>
    </submittedName>
</protein>
<dbReference type="RefSeq" id="WP_075276276.1">
    <property type="nucleotide sequence ID" value="NZ_CP016908.1"/>
</dbReference>
<keyword evidence="3" id="KW-1185">Reference proteome</keyword>
<evidence type="ECO:0000313" key="3">
    <source>
        <dbReference type="Proteomes" id="UP000185544"/>
    </source>
</evidence>
<organism evidence="2 3">
    <name type="scientific">Pajaroellobacter abortibovis</name>
    <dbReference type="NCBI Taxonomy" id="1882918"/>
    <lineage>
        <taxon>Bacteria</taxon>
        <taxon>Pseudomonadati</taxon>
        <taxon>Myxococcota</taxon>
        <taxon>Polyangia</taxon>
        <taxon>Polyangiales</taxon>
        <taxon>Polyangiaceae</taxon>
    </lineage>
</organism>
<dbReference type="OrthoDB" id="9791995at2"/>
<feature type="compositionally biased region" description="Basic and acidic residues" evidence="1">
    <location>
        <begin position="303"/>
        <end position="312"/>
    </location>
</feature>
<evidence type="ECO:0000256" key="1">
    <source>
        <dbReference type="SAM" id="MobiDB-lite"/>
    </source>
</evidence>
<feature type="region of interest" description="Disordered" evidence="1">
    <location>
        <begin position="204"/>
        <end position="312"/>
    </location>
</feature>
<feature type="compositionally biased region" description="Polar residues" evidence="1">
    <location>
        <begin position="261"/>
        <end position="274"/>
    </location>
</feature>
<dbReference type="Proteomes" id="UP000185544">
    <property type="component" value="Chromosome"/>
</dbReference>
<dbReference type="AlphaFoldDB" id="A0A1L6MW19"/>